<feature type="region of interest" description="Disordered" evidence="1">
    <location>
        <begin position="237"/>
        <end position="297"/>
    </location>
</feature>
<feature type="region of interest" description="Disordered" evidence="1">
    <location>
        <begin position="165"/>
        <end position="204"/>
    </location>
</feature>
<feature type="region of interest" description="Disordered" evidence="1">
    <location>
        <begin position="1"/>
        <end position="42"/>
    </location>
</feature>
<feature type="compositionally biased region" description="Polar residues" evidence="1">
    <location>
        <begin position="184"/>
        <end position="204"/>
    </location>
</feature>
<feature type="compositionally biased region" description="Basic and acidic residues" evidence="1">
    <location>
        <begin position="10"/>
        <end position="20"/>
    </location>
</feature>
<feature type="region of interest" description="Disordered" evidence="1">
    <location>
        <begin position="93"/>
        <end position="146"/>
    </location>
</feature>
<dbReference type="AlphaFoldDB" id="A0A2S5DM47"/>
<comment type="caution">
    <text evidence="3">The sequence shown here is derived from an EMBL/GenBank/DDBJ whole genome shotgun (WGS) entry which is preliminary data.</text>
</comment>
<reference evidence="3 4" key="1">
    <citation type="submission" date="2018-01" db="EMBL/GenBank/DDBJ databases">
        <title>Successful Treatment of Persistent Burkholderia cepacia Bacteremia with Ceftazidime-Avibactam.</title>
        <authorList>
            <person name="Tamma P."/>
            <person name="Fan Y."/>
            <person name="Bergman Y."/>
            <person name="Sick-Samuels A."/>
            <person name="Hsu A."/>
            <person name="Timp W."/>
            <person name="Simner P."/>
        </authorList>
    </citation>
    <scope>NUCLEOTIDE SEQUENCE [LARGE SCALE GENOMIC DNA]</scope>
    <source>
        <strain evidence="3 4">170816</strain>
    </source>
</reference>
<dbReference type="EMBL" id="PQVP01000006">
    <property type="protein sequence ID" value="POZ80154.1"/>
    <property type="molecule type" value="Genomic_DNA"/>
</dbReference>
<sequence length="351" mass="35225">MSTTDFDQSDVFREGGHEQGKPSGMFNDIDRPDAEEAGDRPAKKKGTLLPMVAGIGLVVIVAGFGVWKIVAPHLQSSQSSDDLGPLSAPQIAQMAPAPAGPMPGPAVAQQQSPQLPTGQGNTGSMPPLSQSMPSGVLQGGQQPQGASVAPGAVAMAVPGVIASSPSAAPAAAGNPAGGSPAQATVPQTSGTADAGSVSSPSHQATTDADFRALSARVNAIEESLKTISTQLEVLKAKGGANARADKTVDKAAPPSETHVARAAERRHASTKHRESAKATTPTSGDETTQGAAGGDSSMRLKAVTEGRAWVQTKAGETVTVTTGDSVAPGVTVKSINADSGEVRLSNGNVLR</sequence>
<feature type="compositionally biased region" description="Low complexity" evidence="1">
    <location>
        <begin position="165"/>
        <end position="183"/>
    </location>
</feature>
<evidence type="ECO:0000313" key="4">
    <source>
        <dbReference type="Proteomes" id="UP000238655"/>
    </source>
</evidence>
<feature type="compositionally biased region" description="Polar residues" evidence="1">
    <location>
        <begin position="277"/>
        <end position="290"/>
    </location>
</feature>
<evidence type="ECO:0000256" key="2">
    <source>
        <dbReference type="SAM" id="Phobius"/>
    </source>
</evidence>
<keyword evidence="2" id="KW-0472">Membrane</keyword>
<name>A0A2S5DM47_9BURK</name>
<evidence type="ECO:0000256" key="1">
    <source>
        <dbReference type="SAM" id="MobiDB-lite"/>
    </source>
</evidence>
<gene>
    <name evidence="3" type="ORF">C3743_39940</name>
</gene>
<feature type="compositionally biased region" description="Basic and acidic residues" evidence="1">
    <location>
        <begin position="28"/>
        <end position="41"/>
    </location>
</feature>
<dbReference type="RefSeq" id="WP_146126637.1">
    <property type="nucleotide sequence ID" value="NZ_PQVP01000006.1"/>
</dbReference>
<feature type="compositionally biased region" description="Polar residues" evidence="1">
    <location>
        <begin position="112"/>
        <end position="144"/>
    </location>
</feature>
<accession>A0A2S5DM47</accession>
<protein>
    <submittedName>
        <fullName evidence="3">Uncharacterized protein</fullName>
    </submittedName>
</protein>
<dbReference type="Proteomes" id="UP000238655">
    <property type="component" value="Unassembled WGS sequence"/>
</dbReference>
<feature type="transmembrane region" description="Helical" evidence="2">
    <location>
        <begin position="48"/>
        <end position="70"/>
    </location>
</feature>
<keyword evidence="2" id="KW-0812">Transmembrane</keyword>
<evidence type="ECO:0000313" key="3">
    <source>
        <dbReference type="EMBL" id="POZ80154.1"/>
    </source>
</evidence>
<organism evidence="3 4">
    <name type="scientific">Burkholderia contaminans</name>
    <dbReference type="NCBI Taxonomy" id="488447"/>
    <lineage>
        <taxon>Bacteria</taxon>
        <taxon>Pseudomonadati</taxon>
        <taxon>Pseudomonadota</taxon>
        <taxon>Betaproteobacteria</taxon>
        <taxon>Burkholderiales</taxon>
        <taxon>Burkholderiaceae</taxon>
        <taxon>Burkholderia</taxon>
        <taxon>Burkholderia cepacia complex</taxon>
    </lineage>
</organism>
<proteinExistence type="predicted"/>
<feature type="compositionally biased region" description="Basic and acidic residues" evidence="1">
    <location>
        <begin position="258"/>
        <end position="276"/>
    </location>
</feature>
<keyword evidence="2" id="KW-1133">Transmembrane helix</keyword>